<dbReference type="OrthoDB" id="8300194at2759"/>
<evidence type="ECO:0000313" key="4">
    <source>
        <dbReference type="Proteomes" id="UP000244855"/>
    </source>
</evidence>
<reference evidence="3 4" key="1">
    <citation type="journal article" date="2018" name="Sci. Rep.">
        <title>Comparative genomics provides insights into the lifestyle and reveals functional heterogeneity of dark septate endophytic fungi.</title>
        <authorList>
            <person name="Knapp D.G."/>
            <person name="Nemeth J.B."/>
            <person name="Barry K."/>
            <person name="Hainaut M."/>
            <person name="Henrissat B."/>
            <person name="Johnson J."/>
            <person name="Kuo A."/>
            <person name="Lim J.H.P."/>
            <person name="Lipzen A."/>
            <person name="Nolan M."/>
            <person name="Ohm R.A."/>
            <person name="Tamas L."/>
            <person name="Grigoriev I.V."/>
            <person name="Spatafora J.W."/>
            <person name="Nagy L.G."/>
            <person name="Kovacs G.M."/>
        </authorList>
    </citation>
    <scope>NUCLEOTIDE SEQUENCE [LARGE SCALE GENOMIC DNA]</scope>
    <source>
        <strain evidence="3 4">DSE2036</strain>
    </source>
</reference>
<dbReference type="EMBL" id="KZ805651">
    <property type="protein sequence ID" value="PVH92749.1"/>
    <property type="molecule type" value="Genomic_DNA"/>
</dbReference>
<dbReference type="Pfam" id="PF01636">
    <property type="entry name" value="APH"/>
    <property type="match status" value="1"/>
</dbReference>
<evidence type="ECO:0000256" key="1">
    <source>
        <dbReference type="SAM" id="MobiDB-lite"/>
    </source>
</evidence>
<feature type="region of interest" description="Disordered" evidence="1">
    <location>
        <begin position="18"/>
        <end position="44"/>
    </location>
</feature>
<name>A0A2V1D523_9PLEO</name>
<proteinExistence type="predicted"/>
<gene>
    <name evidence="3" type="ORF">DM02DRAFT_266298</name>
</gene>
<accession>A0A2V1D523</accession>
<evidence type="ECO:0000259" key="2">
    <source>
        <dbReference type="Pfam" id="PF01636"/>
    </source>
</evidence>
<keyword evidence="4" id="KW-1185">Reference proteome</keyword>
<dbReference type="SUPFAM" id="SSF56112">
    <property type="entry name" value="Protein kinase-like (PK-like)"/>
    <property type="match status" value="1"/>
</dbReference>
<dbReference type="STRING" id="97972.A0A2V1D523"/>
<sequence>MNDTSTVARREVHWWTPGSPSCCRRSQHSQQRSYPGPGRRHSNVNDPEMSFMHNDFTESNCIVDNGKIAGLIDWEMAGFFSWNTAGEVHRRIRTQGVFC</sequence>
<feature type="domain" description="Aminoglycoside phosphotransferase" evidence="2">
    <location>
        <begin position="46"/>
        <end position="78"/>
    </location>
</feature>
<dbReference type="Gene3D" id="3.90.1200.10">
    <property type="match status" value="1"/>
</dbReference>
<evidence type="ECO:0000313" key="3">
    <source>
        <dbReference type="EMBL" id="PVH92749.1"/>
    </source>
</evidence>
<protein>
    <recommendedName>
        <fullName evidence="2">Aminoglycoside phosphotransferase domain-containing protein</fullName>
    </recommendedName>
</protein>
<feature type="non-terminal residue" evidence="3">
    <location>
        <position position="1"/>
    </location>
</feature>
<organism evidence="3 4">
    <name type="scientific">Periconia macrospinosa</name>
    <dbReference type="NCBI Taxonomy" id="97972"/>
    <lineage>
        <taxon>Eukaryota</taxon>
        <taxon>Fungi</taxon>
        <taxon>Dikarya</taxon>
        <taxon>Ascomycota</taxon>
        <taxon>Pezizomycotina</taxon>
        <taxon>Dothideomycetes</taxon>
        <taxon>Pleosporomycetidae</taxon>
        <taxon>Pleosporales</taxon>
        <taxon>Massarineae</taxon>
        <taxon>Periconiaceae</taxon>
        <taxon>Periconia</taxon>
    </lineage>
</organism>
<dbReference type="AlphaFoldDB" id="A0A2V1D523"/>
<dbReference type="InterPro" id="IPR002575">
    <property type="entry name" value="Aminoglycoside_PTrfase"/>
</dbReference>
<dbReference type="InterPro" id="IPR011009">
    <property type="entry name" value="Kinase-like_dom_sf"/>
</dbReference>
<dbReference type="Proteomes" id="UP000244855">
    <property type="component" value="Unassembled WGS sequence"/>
</dbReference>